<protein>
    <recommendedName>
        <fullName evidence="3">Chromatin modification-related protein EAF6</fullName>
    </recommendedName>
</protein>
<proteinExistence type="inferred from homology"/>
<dbReference type="GO" id="GO:0000123">
    <property type="term" value="C:histone acetyltransferase complex"/>
    <property type="evidence" value="ECO:0007669"/>
    <property type="project" value="InterPro"/>
</dbReference>
<dbReference type="EMBL" id="CP048991">
    <property type="protein sequence ID" value="QID80530.1"/>
    <property type="molecule type" value="Genomic_DNA"/>
</dbReference>
<feature type="coiled-coil region" evidence="9">
    <location>
        <begin position="1"/>
        <end position="28"/>
    </location>
</feature>
<evidence type="ECO:0000256" key="5">
    <source>
        <dbReference type="ARBA" id="ARBA00023015"/>
    </source>
</evidence>
<evidence type="ECO:0000313" key="11">
    <source>
        <dbReference type="EMBL" id="QID80530.1"/>
    </source>
</evidence>
<evidence type="ECO:0000256" key="1">
    <source>
        <dbReference type="ARBA" id="ARBA00004123"/>
    </source>
</evidence>
<evidence type="ECO:0000256" key="10">
    <source>
        <dbReference type="SAM" id="MobiDB-lite"/>
    </source>
</evidence>
<keyword evidence="12" id="KW-1185">Reference proteome</keyword>
<dbReference type="Proteomes" id="UP000501346">
    <property type="component" value="Chromosome ScX-SeX"/>
</dbReference>
<evidence type="ECO:0000256" key="2">
    <source>
        <dbReference type="ARBA" id="ARBA00010916"/>
    </source>
</evidence>
<dbReference type="AlphaFoldDB" id="A0A6C1DV85"/>
<evidence type="ECO:0000256" key="4">
    <source>
        <dbReference type="ARBA" id="ARBA00022853"/>
    </source>
</evidence>
<comment type="subcellular location">
    <subcellularLocation>
        <location evidence="1">Nucleus</location>
    </subcellularLocation>
</comment>
<keyword evidence="7" id="KW-0804">Transcription</keyword>
<dbReference type="GO" id="GO:0005634">
    <property type="term" value="C:nucleus"/>
    <property type="evidence" value="ECO:0007669"/>
    <property type="project" value="UniProtKB-SubCell"/>
</dbReference>
<keyword evidence="6 9" id="KW-0175">Coiled coil</keyword>
<evidence type="ECO:0000256" key="6">
    <source>
        <dbReference type="ARBA" id="ARBA00023054"/>
    </source>
</evidence>
<organism evidence="11 12">
    <name type="scientific">Saccharomyces pastorianus</name>
    <name type="common">Lager yeast</name>
    <name type="synonym">Saccharomyces cerevisiae x Saccharomyces eubayanus</name>
    <dbReference type="NCBI Taxonomy" id="27292"/>
    <lineage>
        <taxon>Eukaryota</taxon>
        <taxon>Fungi</taxon>
        <taxon>Dikarya</taxon>
        <taxon>Ascomycota</taxon>
        <taxon>Saccharomycotina</taxon>
        <taxon>Saccharomycetes</taxon>
        <taxon>Saccharomycetales</taxon>
        <taxon>Saccharomycetaceae</taxon>
        <taxon>Saccharomyces</taxon>
    </lineage>
</organism>
<comment type="similarity">
    <text evidence="2">Belongs to the EAF6 family.</text>
</comment>
<dbReference type="OrthoDB" id="440324at2759"/>
<dbReference type="GO" id="GO:0006325">
    <property type="term" value="P:chromatin organization"/>
    <property type="evidence" value="ECO:0007669"/>
    <property type="project" value="UniProtKB-KW"/>
</dbReference>
<evidence type="ECO:0000256" key="7">
    <source>
        <dbReference type="ARBA" id="ARBA00023163"/>
    </source>
</evidence>
<evidence type="ECO:0000313" key="12">
    <source>
        <dbReference type="Proteomes" id="UP000501346"/>
    </source>
</evidence>
<accession>A0A6C1DV85</accession>
<feature type="region of interest" description="Disordered" evidence="10">
    <location>
        <begin position="41"/>
        <end position="64"/>
    </location>
</feature>
<evidence type="ECO:0000256" key="9">
    <source>
        <dbReference type="SAM" id="Coils"/>
    </source>
</evidence>
<reference evidence="11 12" key="1">
    <citation type="journal article" date="2019" name="BMC Genomics">
        <title>Chromosome level assembly and comparative genome analysis confirm lager-brewing yeasts originated from a single hybridization.</title>
        <authorList>
            <person name="Salazar A.N."/>
            <person name="Gorter de Vries A.R."/>
            <person name="van den Broek M."/>
            <person name="Brouwers N."/>
            <person name="de la Torre Cortes P."/>
            <person name="Kuijpers N.G.A."/>
            <person name="Daran J.G."/>
            <person name="Abeel T."/>
        </authorList>
    </citation>
    <scope>NUCLEOTIDE SEQUENCE [LARGE SCALE GENOMIC DNA]</scope>
    <source>
        <strain evidence="11 12">CBS 1483</strain>
    </source>
</reference>
<evidence type="ECO:0000256" key="8">
    <source>
        <dbReference type="ARBA" id="ARBA00023242"/>
    </source>
</evidence>
<keyword evidence="8" id="KW-0539">Nucleus</keyword>
<dbReference type="InterPro" id="IPR015418">
    <property type="entry name" value="Eaf6"/>
</dbReference>
<keyword evidence="5" id="KW-0805">Transcription regulation</keyword>
<sequence length="113" mass="12773">MTDELKQYEALKAELKKSLQDGKQQEDAFDSLQQEIYDKETEYFSHNSNNNHSGHGGTQTSKAHYSGNVIKGFDTFSKSHHSHADSAFSNNDRIFSLSSASYVKQQHNQAQSE</sequence>
<gene>
    <name evidence="11" type="primary">EAF6_1</name>
    <name evidence="11" type="ORF">GRS66_002868</name>
</gene>
<name>A0A6C1DV85_SACPS</name>
<dbReference type="Pfam" id="PF09340">
    <property type="entry name" value="NuA4"/>
    <property type="match status" value="1"/>
</dbReference>
<evidence type="ECO:0000256" key="3">
    <source>
        <dbReference type="ARBA" id="ARBA00018504"/>
    </source>
</evidence>
<keyword evidence="4" id="KW-0156">Chromatin regulator</keyword>